<dbReference type="SUPFAM" id="SSF56059">
    <property type="entry name" value="Glutathione synthetase ATP-binding domain-like"/>
    <property type="match status" value="1"/>
</dbReference>
<dbReference type="RefSeq" id="XP_001007281.2">
    <property type="nucleotide sequence ID" value="XM_001007281.2"/>
</dbReference>
<dbReference type="Gene3D" id="3.30.1490.20">
    <property type="entry name" value="ATP-grasp fold, A domain"/>
    <property type="match status" value="1"/>
</dbReference>
<dbReference type="GeneID" id="7826806"/>
<dbReference type="InterPro" id="IPR004344">
    <property type="entry name" value="TTL/TTLL_fam"/>
</dbReference>
<dbReference type="GO" id="GO:0005524">
    <property type="term" value="F:ATP binding"/>
    <property type="evidence" value="ECO:0007669"/>
    <property type="project" value="InterPro"/>
</dbReference>
<dbReference type="OrthoDB" id="196367at2759"/>
<protein>
    <submittedName>
        <fullName evidence="2">Tubulin-tyrosine ligase family protein</fullName>
    </submittedName>
</protein>
<reference evidence="2" key="2">
    <citation type="submission" date="2014-02" db="EMBL/GenBank/DDBJ databases">
        <title>Annotation update of Tetrahymena thermophila SB210.</title>
        <authorList>
            <person name="Bidwell S."/>
            <person name="Michalis H.M."/>
            <person name="Zafar N."/>
            <person name="Joardar V."/>
            <person name="Miao W."/>
            <person name="Russ C."/>
            <person name="Eisen J."/>
            <person name="Wu M."/>
            <person name="Wu D."/>
            <person name="Nierman W."/>
            <person name="Orias E."/>
            <person name="Delcher A."/>
            <person name="Salzberg S."/>
            <person name="Coyne R."/>
        </authorList>
    </citation>
    <scope>NUCLEOTIDE SEQUENCE</scope>
    <source>
        <strain evidence="2">SB210</strain>
    </source>
</reference>
<dbReference type="PANTHER" id="PTHR46069:SF1">
    <property type="entry name" value="CHROMOSOME UNDETERMINED SCAFFOLD_125, WHOLE GENOME SHOTGUN SEQUENCE"/>
    <property type="match status" value="1"/>
</dbReference>
<evidence type="ECO:0000313" key="2">
    <source>
        <dbReference type="EMBL" id="EAR87036.2"/>
    </source>
</evidence>
<reference evidence="2" key="1">
    <citation type="submission" date="2008-09" db="EMBL/GenBank/DDBJ databases">
        <authorList>
            <person name="Eisen J.A."/>
            <person name="Wu M."/>
            <person name="Wu D."/>
            <person name="Nierman W.C."/>
            <person name="Orias E."/>
            <person name="Delcher A.L."/>
            <person name="Salzberg S.L."/>
        </authorList>
    </citation>
    <scope>NUCLEOTIDE SEQUENCE</scope>
    <source>
        <strain evidence="2">SB210</strain>
    </source>
</reference>
<feature type="region of interest" description="Disordered" evidence="1">
    <location>
        <begin position="702"/>
        <end position="722"/>
    </location>
</feature>
<dbReference type="KEGG" id="tet:TTHERM_00418200"/>
<dbReference type="PANTHER" id="PTHR46069">
    <property type="entry name" value="TUBULIN TYROSINE LIGASE"/>
    <property type="match status" value="1"/>
</dbReference>
<dbReference type="Proteomes" id="UP000009168">
    <property type="component" value="Unassembled WGS sequence"/>
</dbReference>
<dbReference type="InParanoid" id="Q22NX5"/>
<name>Q22NX5_TETTS</name>
<gene>
    <name evidence="2" type="ORF">TTHERM_00418200</name>
</gene>
<dbReference type="InterPro" id="IPR013815">
    <property type="entry name" value="ATP_grasp_subdomain_1"/>
</dbReference>
<dbReference type="Gene3D" id="3.30.470.20">
    <property type="entry name" value="ATP-grasp fold, B domain"/>
    <property type="match status" value="1"/>
</dbReference>
<dbReference type="EMBL" id="GG662856">
    <property type="protein sequence ID" value="EAR87036.2"/>
    <property type="molecule type" value="Genomic_DNA"/>
</dbReference>
<dbReference type="HOGENOM" id="CLU_305782_0_0_1"/>
<organism evidence="2 3">
    <name type="scientific">Tetrahymena thermophila (strain SB210)</name>
    <dbReference type="NCBI Taxonomy" id="312017"/>
    <lineage>
        <taxon>Eukaryota</taxon>
        <taxon>Sar</taxon>
        <taxon>Alveolata</taxon>
        <taxon>Ciliophora</taxon>
        <taxon>Intramacronucleata</taxon>
        <taxon>Oligohymenophorea</taxon>
        <taxon>Hymenostomatida</taxon>
        <taxon>Tetrahymenina</taxon>
        <taxon>Tetrahymenidae</taxon>
        <taxon>Tetrahymena</taxon>
    </lineage>
</organism>
<accession>Q22NX5</accession>
<dbReference type="AlphaFoldDB" id="Q22NX5"/>
<dbReference type="PROSITE" id="PS51221">
    <property type="entry name" value="TTL"/>
    <property type="match status" value="1"/>
</dbReference>
<dbReference type="STRING" id="312017.Q22NX5"/>
<evidence type="ECO:0000313" key="3">
    <source>
        <dbReference type="Proteomes" id="UP000009168"/>
    </source>
</evidence>
<keyword evidence="3" id="KW-1185">Reference proteome</keyword>
<keyword evidence="2" id="KW-0436">Ligase</keyword>
<dbReference type="eggNOG" id="KOG2157">
    <property type="taxonomic scope" value="Eukaryota"/>
</dbReference>
<proteinExistence type="predicted"/>
<evidence type="ECO:0000256" key="1">
    <source>
        <dbReference type="SAM" id="MobiDB-lite"/>
    </source>
</evidence>
<dbReference type="GO" id="GO:0016874">
    <property type="term" value="F:ligase activity"/>
    <property type="evidence" value="ECO:0007669"/>
    <property type="project" value="UniProtKB-KW"/>
</dbReference>
<sequence>MNYMQVCQQAQETNKNAIYQNTNPVLRYSANVNEIENYRQAERRNLHNYSIKNRISKSPPFQKERDDQNSLKKNMIMKLNEQQNSEQEEENKYFQQTNRIFKLPLMDKCNNNRPFSYSKISPKFHKKNKDIQLQTLTDRRQSNQDVQQMAEPLTQIINSNQLIFKVALGKQNFEKIKSLERQSLVQQQDQRSGSKNQENKKSACTQQQNQEFPSDLIRLQLTMNPSNSQSSKIFFMQNNGQVSLQQLTRNSQQNQIKTFQKIKTFYEGKQSYSPKRGTLNYSENGIQGVKITQQLPVYSTKFQNNKNQKFQSHFRTPKNDEYSENLQEEILKKQSASMNQTQLQVNQNSMNKLFIEDQIQNFHSTVKAKIKNQNNFNGEISSNQQFQKKKKSFQQTVENYNSQNLIQRIYSTSIFEETYLKVFIGAGNNSSLIKYISGQRWWFEIYDMNDKINPSIFSADSSVYSDQVKKDSRSHSFSRYLGELIWTQIKQNDIINDMPTLSELKQLKNEQIQCKKQQTLDSTQSTSCQTVDQKSLSQIEMKDSKENKSVTKTYENLSSEAKDIESIQLKGQNDQKDRQIFKMLNTPSIRIYNHFECNYQICNKKNMYYNLKELYEKRGENLLFERIPYTFHVKKASMKDSAFAQFSKYYNKIQNGIQLQQKKNSEKCCKNIWIVKPAENTNRGTGIFVSREIAEIKQFISQNTRTQSAHHGSANERKGSPKLKNKQVKHTYIIQKYIENPLLYQKRKIDIRCYILLTNYNGIIKAYWYKEGYIRTSSKEFTTKNLKNNFIHLTNDAIQKQQEDYGRYELGNKISYKEFQRYLDSQTEYKINFMQMIIPQMKSYALDCVRSIFTKIDPNRRQFSFELFGLDFMIDDDLKVWLIEVNANPCLEQSCPLLTKIIPPLIHNTLKIAVDPLSQGLSIDNWNLDKIEHFSKYYQNETDKFECIFDELKDGEEIYKLYEN</sequence>
<feature type="region of interest" description="Disordered" evidence="1">
    <location>
        <begin position="182"/>
        <end position="209"/>
    </location>
</feature>
<dbReference type="Pfam" id="PF03133">
    <property type="entry name" value="TTL"/>
    <property type="match status" value="1"/>
</dbReference>